<organism evidence="1 2">
    <name type="scientific">Xenotaenia resolanae</name>
    <dbReference type="NCBI Taxonomy" id="208358"/>
    <lineage>
        <taxon>Eukaryota</taxon>
        <taxon>Metazoa</taxon>
        <taxon>Chordata</taxon>
        <taxon>Craniata</taxon>
        <taxon>Vertebrata</taxon>
        <taxon>Euteleostomi</taxon>
        <taxon>Actinopterygii</taxon>
        <taxon>Neopterygii</taxon>
        <taxon>Teleostei</taxon>
        <taxon>Neoteleostei</taxon>
        <taxon>Acanthomorphata</taxon>
        <taxon>Ovalentaria</taxon>
        <taxon>Atherinomorphae</taxon>
        <taxon>Cyprinodontiformes</taxon>
        <taxon>Goodeidae</taxon>
        <taxon>Xenotaenia</taxon>
    </lineage>
</organism>
<evidence type="ECO:0000313" key="1">
    <source>
        <dbReference type="EMBL" id="MEQ2276488.1"/>
    </source>
</evidence>
<reference evidence="1 2" key="1">
    <citation type="submission" date="2021-06" db="EMBL/GenBank/DDBJ databases">
        <authorList>
            <person name="Palmer J.M."/>
        </authorList>
    </citation>
    <scope>NUCLEOTIDE SEQUENCE [LARGE SCALE GENOMIC DNA]</scope>
    <source>
        <strain evidence="1 2">XR_2019</strain>
        <tissue evidence="1">Muscle</tissue>
    </source>
</reference>
<keyword evidence="2" id="KW-1185">Reference proteome</keyword>
<dbReference type="EMBL" id="JAHRIM010089636">
    <property type="protein sequence ID" value="MEQ2276488.1"/>
    <property type="molecule type" value="Genomic_DNA"/>
</dbReference>
<comment type="caution">
    <text evidence="1">The sequence shown here is derived from an EMBL/GenBank/DDBJ whole genome shotgun (WGS) entry which is preliminary data.</text>
</comment>
<dbReference type="Gene3D" id="2.60.40.10">
    <property type="entry name" value="Immunoglobulins"/>
    <property type="match status" value="1"/>
</dbReference>
<name>A0ABV0X5I7_9TELE</name>
<evidence type="ECO:0008006" key="3">
    <source>
        <dbReference type="Google" id="ProtNLM"/>
    </source>
</evidence>
<dbReference type="InterPro" id="IPR013783">
    <property type="entry name" value="Ig-like_fold"/>
</dbReference>
<gene>
    <name evidence="1" type="ORF">XENORESO_021910</name>
</gene>
<proteinExistence type="predicted"/>
<dbReference type="InterPro" id="IPR036179">
    <property type="entry name" value="Ig-like_dom_sf"/>
</dbReference>
<dbReference type="SUPFAM" id="SSF48726">
    <property type="entry name" value="Immunoglobulin"/>
    <property type="match status" value="1"/>
</dbReference>
<accession>A0ABV0X5I7</accession>
<evidence type="ECO:0000313" key="2">
    <source>
        <dbReference type="Proteomes" id="UP001444071"/>
    </source>
</evidence>
<dbReference type="Proteomes" id="UP001444071">
    <property type="component" value="Unassembled WGS sequence"/>
</dbReference>
<protein>
    <recommendedName>
        <fullName evidence="3">Ig-like domain-containing protein</fullName>
    </recommendedName>
</protein>
<sequence length="61" mass="7153">ENKFENIELLSPVNISLECTWTGNQNKQPNITAYWRKDGVEIQDSRVTVDLENQQYNLKQV</sequence>
<feature type="non-terminal residue" evidence="1">
    <location>
        <position position="1"/>
    </location>
</feature>